<keyword evidence="4" id="KW-1185">Reference proteome</keyword>
<dbReference type="RefSeq" id="WP_143562684.1">
    <property type="nucleotide sequence ID" value="NZ_BMPL01000001.1"/>
</dbReference>
<dbReference type="Proteomes" id="UP000318126">
    <property type="component" value="Unassembled WGS sequence"/>
</dbReference>
<dbReference type="InterPro" id="IPR000601">
    <property type="entry name" value="PKD_dom"/>
</dbReference>
<feature type="signal peptide" evidence="1">
    <location>
        <begin position="1"/>
        <end position="28"/>
    </location>
</feature>
<dbReference type="InterPro" id="IPR035986">
    <property type="entry name" value="PKD_dom_sf"/>
</dbReference>
<dbReference type="PROSITE" id="PS50093">
    <property type="entry name" value="PKD"/>
    <property type="match status" value="1"/>
</dbReference>
<dbReference type="InterPro" id="IPR013783">
    <property type="entry name" value="Ig-like_fold"/>
</dbReference>
<comment type="caution">
    <text evidence="3">The sequence shown here is derived from an EMBL/GenBank/DDBJ whole genome shotgun (WGS) entry which is preliminary data.</text>
</comment>
<evidence type="ECO:0000313" key="4">
    <source>
        <dbReference type="Proteomes" id="UP000318126"/>
    </source>
</evidence>
<keyword evidence="1" id="KW-0732">Signal</keyword>
<gene>
    <name evidence="3" type="ORF">FN961_01000</name>
</gene>
<protein>
    <recommendedName>
        <fullName evidence="2">PKD domain-containing protein</fullName>
    </recommendedName>
</protein>
<reference evidence="4" key="1">
    <citation type="submission" date="2019-07" db="EMBL/GenBank/DDBJ databases">
        <title>Shewanella sp. YLB-08 draft genomic sequence.</title>
        <authorList>
            <person name="Yu L."/>
        </authorList>
    </citation>
    <scope>NUCLEOTIDE SEQUENCE [LARGE SCALE GENOMIC DNA]</scope>
    <source>
        <strain evidence="4">JCM 20706</strain>
    </source>
</reference>
<name>A0A553JUW3_SHEHA</name>
<dbReference type="OrthoDB" id="7065838at2"/>
<feature type="domain" description="PKD" evidence="2">
    <location>
        <begin position="502"/>
        <end position="557"/>
    </location>
</feature>
<feature type="chain" id="PRO_5021837735" description="PKD domain-containing protein" evidence="1">
    <location>
        <begin position="29"/>
        <end position="666"/>
    </location>
</feature>
<organism evidence="3 4">
    <name type="scientific">Shewanella hanedai</name>
    <name type="common">Alteromonas hanedai</name>
    <dbReference type="NCBI Taxonomy" id="25"/>
    <lineage>
        <taxon>Bacteria</taxon>
        <taxon>Pseudomonadati</taxon>
        <taxon>Pseudomonadota</taxon>
        <taxon>Gammaproteobacteria</taxon>
        <taxon>Alteromonadales</taxon>
        <taxon>Shewanellaceae</taxon>
        <taxon>Shewanella</taxon>
    </lineage>
</organism>
<dbReference type="CDD" id="cd00146">
    <property type="entry name" value="PKD"/>
    <property type="match status" value="1"/>
</dbReference>
<evidence type="ECO:0000256" key="1">
    <source>
        <dbReference type="SAM" id="SignalP"/>
    </source>
</evidence>
<evidence type="ECO:0000259" key="2">
    <source>
        <dbReference type="PROSITE" id="PS50093"/>
    </source>
</evidence>
<dbReference type="SUPFAM" id="SSF49299">
    <property type="entry name" value="PKD domain"/>
    <property type="match status" value="1"/>
</dbReference>
<dbReference type="AlphaFoldDB" id="A0A553JUW3"/>
<sequence length="666" mass="72563">MNIQINFKKIFRQISLMGLVVTSPIALANTSAADLYGPAKGSDVDTIVLMSGNGYELKQISYTDGNGTPQQSDFYFLYSATGANGAYLYAGLPLNERDEIIGEFDRSPVPCVKAAQPCMSELQSADDEFDVIVVDKDAAGVNSLSGMNALVAKRGWQDIQLEQYKSLNIQGVKAGDEKFDAKGCFGWTHKSKNWSKSFNESFDKSKRFGSGNAFVDVEINATTSGNGKATLDYKYKRSFCIPYKIRMKQLKARADYAITGDINIHGEATHTFNGYTWNIAEPTIANGWFMIGVVPVQYDVKLPIRAGTGNLTLSASGDVGLEKVLNIAGHYEYACDKNNCAKVSSSFADNGTLQLDNIQYQLMASATIEPWAEVAIKGRVYWGLIWAKVGIKPSLPIKLSGYYGNMCGNGDNIGGNETVSAGVLDIDFRAGVIAQVKYFNEQYWQIYRTDLYFTDLVNPHSSAFSSIIRPSVSSSSVTMPVSLRACVKSADTGYQDFTVYWGDGSTSGISNLASSKTMNHNYASAGTYQISVRHSNGASTNRNVTVAGTTSVPVVNSFTAYAECFSGGDIPISPEGEDLDLKRLPEEGGMWLSGTVNASNSPTLYEVYMGSSRIYSGSNANFFKSFSYSPNYISLKARAKNSIGWSPFRSINITCNQYLNTDSNKI</sequence>
<evidence type="ECO:0000313" key="3">
    <source>
        <dbReference type="EMBL" id="TRY16239.1"/>
    </source>
</evidence>
<dbReference type="EMBL" id="VKGK01000001">
    <property type="protein sequence ID" value="TRY16239.1"/>
    <property type="molecule type" value="Genomic_DNA"/>
</dbReference>
<accession>A0A553JUW3</accession>
<dbReference type="Gene3D" id="2.60.40.10">
    <property type="entry name" value="Immunoglobulins"/>
    <property type="match status" value="1"/>
</dbReference>
<proteinExistence type="predicted"/>